<evidence type="ECO:0000313" key="2">
    <source>
        <dbReference type="Proteomes" id="UP001149719"/>
    </source>
</evidence>
<dbReference type="Proteomes" id="UP001149719">
    <property type="component" value="Unassembled WGS sequence"/>
</dbReference>
<evidence type="ECO:0000313" key="1">
    <source>
        <dbReference type="EMBL" id="MCZ2723346.1"/>
    </source>
</evidence>
<dbReference type="RefSeq" id="WP_269127447.1">
    <property type="nucleotide sequence ID" value="NZ_JAPUBN010000021.1"/>
</dbReference>
<organism evidence="1 2">
    <name type="scientific">Marinomonas phaeophyticola</name>
    <dbReference type="NCBI Taxonomy" id="3004091"/>
    <lineage>
        <taxon>Bacteria</taxon>
        <taxon>Pseudomonadati</taxon>
        <taxon>Pseudomonadota</taxon>
        <taxon>Gammaproteobacteria</taxon>
        <taxon>Oceanospirillales</taxon>
        <taxon>Oceanospirillaceae</taxon>
        <taxon>Marinomonas</taxon>
    </lineage>
</organism>
<gene>
    <name evidence="1" type="ORF">O1D97_17465</name>
</gene>
<comment type="caution">
    <text evidence="1">The sequence shown here is derived from an EMBL/GenBank/DDBJ whole genome shotgun (WGS) entry which is preliminary data.</text>
</comment>
<keyword evidence="2" id="KW-1185">Reference proteome</keyword>
<accession>A0ABT4JYP6</accession>
<proteinExistence type="predicted"/>
<sequence length="69" mass="7737">MKTEKSLTELLKNVDTSYMSEFEKIELIARAERAEAISNGIFHVARSIKQFAINTKNALTHVSVKGQQA</sequence>
<dbReference type="EMBL" id="JAPUBN010000021">
    <property type="protein sequence ID" value="MCZ2723346.1"/>
    <property type="molecule type" value="Genomic_DNA"/>
</dbReference>
<protein>
    <submittedName>
        <fullName evidence="1">Uncharacterized protein</fullName>
    </submittedName>
</protein>
<reference evidence="1" key="1">
    <citation type="submission" date="2022-12" db="EMBL/GenBank/DDBJ databases">
        <title>Marinomonas 15G1-11 sp. nov, isolated from marine algae.</title>
        <authorList>
            <person name="Butt M."/>
            <person name="Choi D.G."/>
            <person name="Kim J.M."/>
            <person name="Lee J.K."/>
            <person name="Baek J.H."/>
            <person name="Jeon C.O."/>
        </authorList>
    </citation>
    <scope>NUCLEOTIDE SEQUENCE</scope>
    <source>
        <strain evidence="1">15G1-11</strain>
    </source>
</reference>
<name>A0ABT4JYP6_9GAMM</name>